<feature type="region of interest" description="Disordered" evidence="1">
    <location>
        <begin position="130"/>
        <end position="149"/>
    </location>
</feature>
<dbReference type="RefSeq" id="WP_123656991.1">
    <property type="nucleotide sequence ID" value="NZ_AYKG01000003.1"/>
</dbReference>
<comment type="caution">
    <text evidence="2">The sequence shown here is derived from an EMBL/GenBank/DDBJ whole genome shotgun (WGS) entry which is preliminary data.</text>
</comment>
<feature type="compositionally biased region" description="Basic and acidic residues" evidence="1">
    <location>
        <begin position="130"/>
        <end position="142"/>
    </location>
</feature>
<organism evidence="2 3">
    <name type="scientific">Salinisphaera japonica YTM-1</name>
    <dbReference type="NCBI Taxonomy" id="1209778"/>
    <lineage>
        <taxon>Bacteria</taxon>
        <taxon>Pseudomonadati</taxon>
        <taxon>Pseudomonadota</taxon>
        <taxon>Gammaproteobacteria</taxon>
        <taxon>Salinisphaerales</taxon>
        <taxon>Salinisphaeraceae</taxon>
        <taxon>Salinisphaera</taxon>
    </lineage>
</organism>
<protein>
    <submittedName>
        <fullName evidence="2">Uncharacterized protein</fullName>
    </submittedName>
</protein>
<sequence length="149" mass="16559">MAKRPENAVADHREAITELKAARAEVLAQPTTPSEAETRIDRYLAGEAAQYRERATVERLKHRGAIDDLGTKDNAFFAFYFREPIKAALMAEMAEGIAQGDRAAEIERIDTDLYAAERAEEQAICEAEARGHSITRRADADPRTVLSVE</sequence>
<gene>
    <name evidence="2" type="ORF">SAJA_02060</name>
</gene>
<reference evidence="2 3" key="1">
    <citation type="submission" date="2013-10" db="EMBL/GenBank/DDBJ databases">
        <title>Salinisphaera japonica YTM-1 Genome Sequencing.</title>
        <authorList>
            <person name="Lai Q."/>
            <person name="Li C."/>
            <person name="Shao Z."/>
        </authorList>
    </citation>
    <scope>NUCLEOTIDE SEQUENCE [LARGE SCALE GENOMIC DNA]</scope>
    <source>
        <strain evidence="2 3">YTM-1</strain>
    </source>
</reference>
<dbReference type="EMBL" id="AYKG01000003">
    <property type="protein sequence ID" value="ROO31977.1"/>
    <property type="molecule type" value="Genomic_DNA"/>
</dbReference>
<evidence type="ECO:0000256" key="1">
    <source>
        <dbReference type="SAM" id="MobiDB-lite"/>
    </source>
</evidence>
<keyword evidence="3" id="KW-1185">Reference proteome</keyword>
<dbReference type="Proteomes" id="UP000285310">
    <property type="component" value="Unassembled WGS sequence"/>
</dbReference>
<dbReference type="OrthoDB" id="8404353at2"/>
<name>A0A423Q140_9GAMM</name>
<dbReference type="InParanoid" id="A0A423Q140"/>
<dbReference type="AlphaFoldDB" id="A0A423Q140"/>
<proteinExistence type="predicted"/>
<evidence type="ECO:0000313" key="2">
    <source>
        <dbReference type="EMBL" id="ROO31977.1"/>
    </source>
</evidence>
<evidence type="ECO:0000313" key="3">
    <source>
        <dbReference type="Proteomes" id="UP000285310"/>
    </source>
</evidence>
<accession>A0A423Q140</accession>